<dbReference type="InterPro" id="IPR012317">
    <property type="entry name" value="Poly(ADP-ribose)pol_cat_dom"/>
</dbReference>
<dbReference type="CDD" id="cd01439">
    <property type="entry name" value="TCCD_inducible_PARP_like"/>
    <property type="match status" value="1"/>
</dbReference>
<keyword evidence="2" id="KW-0808">Transferase</keyword>
<dbReference type="Pfam" id="PF00644">
    <property type="entry name" value="PARP"/>
    <property type="match status" value="1"/>
</dbReference>
<sequence length="145" mass="16192">MSRQLSPEQRLRNERHLFHGTSAGAVPAICKHNLDPRLAGKHAALYGQGSYFARRASYSHRYAPPAEAGLRHVFLCKVLVGRSAPGQPALRRPPPLAPGDPAGDLYDSCVDSLSEPQVYVVFDNDQCYPYFLLQYRELEEVVKLD</sequence>
<evidence type="ECO:0000256" key="1">
    <source>
        <dbReference type="ARBA" id="ARBA00024347"/>
    </source>
</evidence>
<dbReference type="PANTHER" id="PTHR45740:SF7">
    <property type="entry name" value="PROTEIN MONO-ADP-RIBOSYLTRANSFERASE TIPARP"/>
    <property type="match status" value="1"/>
</dbReference>
<dbReference type="Gene3D" id="3.90.228.10">
    <property type="match status" value="1"/>
</dbReference>
<feature type="domain" description="PARP catalytic" evidence="3">
    <location>
        <begin position="1"/>
        <end position="145"/>
    </location>
</feature>
<dbReference type="SUPFAM" id="SSF56399">
    <property type="entry name" value="ADP-ribosylation"/>
    <property type="match status" value="1"/>
</dbReference>
<evidence type="ECO:0000259" key="3">
    <source>
        <dbReference type="PROSITE" id="PS51059"/>
    </source>
</evidence>
<proteinExistence type="inferred from homology"/>
<keyword evidence="2" id="KW-0328">Glycosyltransferase</keyword>
<comment type="similarity">
    <text evidence="1">Belongs to the ARTD/PARP family.</text>
</comment>
<evidence type="ECO:0000313" key="5">
    <source>
        <dbReference type="Proteomes" id="UP000827986"/>
    </source>
</evidence>
<comment type="caution">
    <text evidence="4">The sequence shown here is derived from an EMBL/GenBank/DDBJ whole genome shotgun (WGS) entry which is preliminary data.</text>
</comment>
<dbReference type="InterPro" id="IPR051712">
    <property type="entry name" value="ARTD-AVP"/>
</dbReference>
<dbReference type="EC" id="2.4.2.-" evidence="2"/>
<organism evidence="4 5">
    <name type="scientific">Mauremys mutica</name>
    <name type="common">yellowpond turtle</name>
    <dbReference type="NCBI Taxonomy" id="74926"/>
    <lineage>
        <taxon>Eukaryota</taxon>
        <taxon>Metazoa</taxon>
        <taxon>Chordata</taxon>
        <taxon>Craniata</taxon>
        <taxon>Vertebrata</taxon>
        <taxon>Euteleostomi</taxon>
        <taxon>Archelosauria</taxon>
        <taxon>Testudinata</taxon>
        <taxon>Testudines</taxon>
        <taxon>Cryptodira</taxon>
        <taxon>Durocryptodira</taxon>
        <taxon>Testudinoidea</taxon>
        <taxon>Geoemydidae</taxon>
        <taxon>Geoemydinae</taxon>
        <taxon>Mauremys</taxon>
    </lineage>
</organism>
<evidence type="ECO:0000256" key="2">
    <source>
        <dbReference type="RuleBase" id="RU362114"/>
    </source>
</evidence>
<dbReference type="AlphaFoldDB" id="A0A9D4AQE6"/>
<gene>
    <name evidence="4" type="ORF">KIL84_020651</name>
</gene>
<dbReference type="GO" id="GO:1990404">
    <property type="term" value="F:NAD+-protein mono-ADP-ribosyltransferase activity"/>
    <property type="evidence" value="ECO:0007669"/>
    <property type="project" value="TreeGrafter"/>
</dbReference>
<protein>
    <recommendedName>
        <fullName evidence="2">Poly [ADP-ribose] polymerase</fullName>
        <shortName evidence="2">PARP</shortName>
        <ecNumber evidence="2">2.4.2.-</ecNumber>
    </recommendedName>
</protein>
<dbReference type="EMBL" id="JAHDVG010000590">
    <property type="protein sequence ID" value="KAH1164656.1"/>
    <property type="molecule type" value="Genomic_DNA"/>
</dbReference>
<evidence type="ECO:0000313" key="4">
    <source>
        <dbReference type="EMBL" id="KAH1164656.1"/>
    </source>
</evidence>
<reference evidence="4" key="1">
    <citation type="submission" date="2021-09" db="EMBL/GenBank/DDBJ databases">
        <title>The genome of Mauremys mutica provides insights into the evolution of semi-aquatic lifestyle.</title>
        <authorList>
            <person name="Gong S."/>
            <person name="Gao Y."/>
        </authorList>
    </citation>
    <scope>NUCLEOTIDE SEQUENCE</scope>
    <source>
        <strain evidence="4">MM-2020</strain>
        <tissue evidence="4">Muscle</tissue>
    </source>
</reference>
<keyword evidence="2" id="KW-0520">NAD</keyword>
<dbReference type="PROSITE" id="PS51059">
    <property type="entry name" value="PARP_CATALYTIC"/>
    <property type="match status" value="1"/>
</dbReference>
<dbReference type="GO" id="GO:0003950">
    <property type="term" value="F:NAD+ poly-ADP-ribosyltransferase activity"/>
    <property type="evidence" value="ECO:0007669"/>
    <property type="project" value="UniProtKB-UniRule"/>
</dbReference>
<dbReference type="GO" id="GO:0005634">
    <property type="term" value="C:nucleus"/>
    <property type="evidence" value="ECO:0007669"/>
    <property type="project" value="TreeGrafter"/>
</dbReference>
<name>A0A9D4AQE6_9SAUR</name>
<dbReference type="PANTHER" id="PTHR45740">
    <property type="entry name" value="POLY [ADP-RIBOSE] POLYMERASE"/>
    <property type="match status" value="1"/>
</dbReference>
<keyword evidence="5" id="KW-1185">Reference proteome</keyword>
<accession>A0A9D4AQE6</accession>
<dbReference type="Proteomes" id="UP000827986">
    <property type="component" value="Unassembled WGS sequence"/>
</dbReference>